<evidence type="ECO:0000313" key="3">
    <source>
        <dbReference type="Proteomes" id="UP000198778"/>
    </source>
</evidence>
<keyword evidence="3" id="KW-1185">Reference proteome</keyword>
<protein>
    <submittedName>
        <fullName evidence="2">Uncharacterized protein</fullName>
    </submittedName>
</protein>
<name>A0A1H0IA04_9BACI</name>
<dbReference type="EMBL" id="FNIL01000010">
    <property type="protein sequence ID" value="SDO28213.1"/>
    <property type="molecule type" value="Genomic_DNA"/>
</dbReference>
<organism evidence="2 3">
    <name type="scientific">Alkalicoccus daliensis</name>
    <dbReference type="NCBI Taxonomy" id="745820"/>
    <lineage>
        <taxon>Bacteria</taxon>
        <taxon>Bacillati</taxon>
        <taxon>Bacillota</taxon>
        <taxon>Bacilli</taxon>
        <taxon>Bacillales</taxon>
        <taxon>Bacillaceae</taxon>
        <taxon>Alkalicoccus</taxon>
    </lineage>
</organism>
<dbReference type="AlphaFoldDB" id="A0A1H0IA04"/>
<accession>A0A1H0IA04</accession>
<dbReference type="RefSeq" id="WP_090843557.1">
    <property type="nucleotide sequence ID" value="NZ_FNIL01000010.1"/>
</dbReference>
<keyword evidence="1" id="KW-1133">Transmembrane helix</keyword>
<reference evidence="3" key="1">
    <citation type="submission" date="2016-10" db="EMBL/GenBank/DDBJ databases">
        <authorList>
            <person name="Varghese N."/>
            <person name="Submissions S."/>
        </authorList>
    </citation>
    <scope>NUCLEOTIDE SEQUENCE [LARGE SCALE GENOMIC DNA]</scope>
    <source>
        <strain evidence="3">CGMCC 1.10369</strain>
    </source>
</reference>
<keyword evidence="1" id="KW-0472">Membrane</keyword>
<keyword evidence="1" id="KW-0812">Transmembrane</keyword>
<evidence type="ECO:0000256" key="1">
    <source>
        <dbReference type="SAM" id="Phobius"/>
    </source>
</evidence>
<dbReference type="OrthoDB" id="2942504at2"/>
<evidence type="ECO:0000313" key="2">
    <source>
        <dbReference type="EMBL" id="SDO28213.1"/>
    </source>
</evidence>
<dbReference type="STRING" id="745820.SAMN04488053_11063"/>
<feature type="transmembrane region" description="Helical" evidence="1">
    <location>
        <begin position="15"/>
        <end position="35"/>
    </location>
</feature>
<proteinExistence type="predicted"/>
<sequence>MDLFTIPDSDDPGMGYAYLAMTLVFIAASFSVHRFKKANKKKAAREEPEIYEMYETKEEHEQKQNKDI</sequence>
<dbReference type="Proteomes" id="UP000198778">
    <property type="component" value="Unassembled WGS sequence"/>
</dbReference>
<gene>
    <name evidence="2" type="ORF">SAMN04488053_11063</name>
</gene>